<evidence type="ECO:0000313" key="4">
    <source>
        <dbReference type="Proteomes" id="UP001159427"/>
    </source>
</evidence>
<feature type="transmembrane region" description="Helical" evidence="2">
    <location>
        <begin position="116"/>
        <end position="140"/>
    </location>
</feature>
<dbReference type="EMBL" id="CALNXI010003323">
    <property type="protein sequence ID" value="CAH3192890.1"/>
    <property type="molecule type" value="Genomic_DNA"/>
</dbReference>
<comment type="caution">
    <text evidence="3">The sequence shown here is derived from an EMBL/GenBank/DDBJ whole genome shotgun (WGS) entry which is preliminary data.</text>
</comment>
<keyword evidence="2" id="KW-0812">Transmembrane</keyword>
<gene>
    <name evidence="3" type="ORF">PEVE_00024798</name>
</gene>
<accession>A0ABN8SPU0</accession>
<evidence type="ECO:0000256" key="2">
    <source>
        <dbReference type="SAM" id="Phobius"/>
    </source>
</evidence>
<evidence type="ECO:0000256" key="1">
    <source>
        <dbReference type="SAM" id="MobiDB-lite"/>
    </source>
</evidence>
<reference evidence="3 4" key="1">
    <citation type="submission" date="2022-05" db="EMBL/GenBank/DDBJ databases">
        <authorList>
            <consortium name="Genoscope - CEA"/>
            <person name="William W."/>
        </authorList>
    </citation>
    <scope>NUCLEOTIDE SEQUENCE [LARGE SCALE GENOMIC DNA]</scope>
</reference>
<feature type="region of interest" description="Disordered" evidence="1">
    <location>
        <begin position="1"/>
        <end position="102"/>
    </location>
</feature>
<keyword evidence="2" id="KW-1133">Transmembrane helix</keyword>
<proteinExistence type="predicted"/>
<dbReference type="Proteomes" id="UP001159427">
    <property type="component" value="Unassembled WGS sequence"/>
</dbReference>
<keyword evidence="4" id="KW-1185">Reference proteome</keyword>
<feature type="compositionally biased region" description="Basic and acidic residues" evidence="1">
    <location>
        <begin position="62"/>
        <end position="77"/>
    </location>
</feature>
<protein>
    <submittedName>
        <fullName evidence="3">Uncharacterized protein</fullName>
    </submittedName>
</protein>
<sequence>MTSVDSRTGLFPKKGYLPTGTDENMSNGDIEPQVRTPPRKPKPSYENMEDRTFTDDPMANHQYEEPVDIRSRNRERPIPGSSTTGDNRSRPKRSSKGENDFADGYHRSVLPNIFKIVIFASFFLALAAFLLVVFIMAGVITTSECNGCQKNLVSGQDPSDSSIVAKPVEERLREEIKKLKSNFSKLGAEVKRRDESISKLLKDDFKQAAEIAELERKASYRVFVFNDTTFNISSFLGPQIGIKGENGPDGMTGKTGPGNMTSCRYISEASAPYTPAPSGNGQNVIVTEPMGKRIIGVTCSTRGASEYNLKSVVNAVNNMRQYECECRGKSSVFPVGAGQGLCIMHYWICDSFY</sequence>
<evidence type="ECO:0000313" key="3">
    <source>
        <dbReference type="EMBL" id="CAH3192890.1"/>
    </source>
</evidence>
<keyword evidence="2" id="KW-0472">Membrane</keyword>
<name>A0ABN8SPU0_9CNID</name>
<organism evidence="3 4">
    <name type="scientific">Porites evermanni</name>
    <dbReference type="NCBI Taxonomy" id="104178"/>
    <lineage>
        <taxon>Eukaryota</taxon>
        <taxon>Metazoa</taxon>
        <taxon>Cnidaria</taxon>
        <taxon>Anthozoa</taxon>
        <taxon>Hexacorallia</taxon>
        <taxon>Scleractinia</taxon>
        <taxon>Fungiina</taxon>
        <taxon>Poritidae</taxon>
        <taxon>Porites</taxon>
    </lineage>
</organism>